<protein>
    <submittedName>
        <fullName evidence="2">Uncharacterized protein</fullName>
    </submittedName>
</protein>
<keyword evidence="1" id="KW-1133">Transmembrane helix</keyword>
<accession>A0A238BNQ9</accession>
<dbReference type="AlphaFoldDB" id="A0A238BNQ9"/>
<name>A0A238BNQ9_9BILA</name>
<evidence type="ECO:0000256" key="1">
    <source>
        <dbReference type="SAM" id="Phobius"/>
    </source>
</evidence>
<evidence type="ECO:0000313" key="2">
    <source>
        <dbReference type="EMBL" id="OZC07017.1"/>
    </source>
</evidence>
<dbReference type="Proteomes" id="UP000242913">
    <property type="component" value="Unassembled WGS sequence"/>
</dbReference>
<keyword evidence="1" id="KW-0472">Membrane</keyword>
<gene>
    <name evidence="2" type="ORF">X798_05993</name>
</gene>
<evidence type="ECO:0000313" key="3">
    <source>
        <dbReference type="Proteomes" id="UP000242913"/>
    </source>
</evidence>
<keyword evidence="1" id="KW-0812">Transmembrane</keyword>
<dbReference type="EMBL" id="KZ270047">
    <property type="protein sequence ID" value="OZC07017.1"/>
    <property type="molecule type" value="Genomic_DNA"/>
</dbReference>
<sequence length="74" mass="8470">MLLNSSQTENANRNELEMIKINKNYTKELMLLILLFATAYSLLVSKCGKVWTNDHFPPFVPKSEEARDPKGIDV</sequence>
<feature type="transmembrane region" description="Helical" evidence="1">
    <location>
        <begin position="29"/>
        <end position="51"/>
    </location>
</feature>
<organism evidence="2 3">
    <name type="scientific">Onchocerca flexuosa</name>
    <dbReference type="NCBI Taxonomy" id="387005"/>
    <lineage>
        <taxon>Eukaryota</taxon>
        <taxon>Metazoa</taxon>
        <taxon>Ecdysozoa</taxon>
        <taxon>Nematoda</taxon>
        <taxon>Chromadorea</taxon>
        <taxon>Rhabditida</taxon>
        <taxon>Spirurina</taxon>
        <taxon>Spiruromorpha</taxon>
        <taxon>Filarioidea</taxon>
        <taxon>Onchocercidae</taxon>
        <taxon>Onchocerca</taxon>
    </lineage>
</organism>
<reference evidence="2 3" key="1">
    <citation type="submission" date="2015-12" db="EMBL/GenBank/DDBJ databases">
        <title>Draft genome of the nematode, Onchocerca flexuosa.</title>
        <authorList>
            <person name="Mitreva M."/>
        </authorList>
    </citation>
    <scope>NUCLEOTIDE SEQUENCE [LARGE SCALE GENOMIC DNA]</scope>
    <source>
        <strain evidence="2">Red Deer</strain>
    </source>
</reference>
<proteinExistence type="predicted"/>
<keyword evidence="3" id="KW-1185">Reference proteome</keyword>
<dbReference type="OrthoDB" id="10489973at2759"/>